<keyword evidence="5" id="KW-0342">GTP-binding</keyword>
<accession>A0A2H4UVF1</accession>
<evidence type="ECO:0000256" key="4">
    <source>
        <dbReference type="ARBA" id="ARBA00022917"/>
    </source>
</evidence>
<evidence type="ECO:0000313" key="8">
    <source>
        <dbReference type="Proteomes" id="UP000240325"/>
    </source>
</evidence>
<feature type="domain" description="Translation initiation factor IF2/IF5" evidence="6">
    <location>
        <begin position="12"/>
        <end position="131"/>
    </location>
</feature>
<dbReference type="GO" id="GO:0005092">
    <property type="term" value="F:GDP-dissociation inhibitor activity"/>
    <property type="evidence" value="ECO:0007669"/>
    <property type="project" value="TreeGrafter"/>
</dbReference>
<dbReference type="InterPro" id="IPR045196">
    <property type="entry name" value="IF2/IF5"/>
</dbReference>
<dbReference type="Pfam" id="PF01873">
    <property type="entry name" value="eIF-5_eIF-2B"/>
    <property type="match status" value="1"/>
</dbReference>
<dbReference type="GO" id="GO:0005525">
    <property type="term" value="F:GTP binding"/>
    <property type="evidence" value="ECO:0007669"/>
    <property type="project" value="UniProtKB-KW"/>
</dbReference>
<protein>
    <submittedName>
        <fullName evidence="7">Eukaryotic translation initiation factor eIF-5</fullName>
    </submittedName>
</protein>
<evidence type="ECO:0000256" key="2">
    <source>
        <dbReference type="ARBA" id="ARBA00022540"/>
    </source>
</evidence>
<proteinExistence type="inferred from homology"/>
<keyword evidence="4" id="KW-0648">Protein biosynthesis</keyword>
<reference evidence="7" key="1">
    <citation type="journal article" date="2017" name="Elife">
        <title>The kinetoplastid-infecting Bodo saltans virus (BsV), a window into the most abundant giant viruses in the sea.</title>
        <authorList>
            <person name="Deeg C.M."/>
            <person name="Chow C.-E.T."/>
            <person name="Suttle C.A."/>
        </authorList>
    </citation>
    <scope>NUCLEOTIDE SEQUENCE</scope>
    <source>
        <strain evidence="7">NG1</strain>
    </source>
</reference>
<sequence length="151" mass="17875">MNIDKQKLNDPFYRYKMSHVELKDEGYGNGLRTVFLNLEIISKELNRDPQMIITYLSVALGCKHIKNKEETKDKEMIKWILYGRFTKDEIQKHLYDFIDIFVLCSHCRNPETKFVNEKKETLLSCSACSKQSNILLNKITMKIIKFAKLFE</sequence>
<evidence type="ECO:0000256" key="5">
    <source>
        <dbReference type="ARBA" id="ARBA00023134"/>
    </source>
</evidence>
<evidence type="ECO:0000256" key="3">
    <source>
        <dbReference type="ARBA" id="ARBA00022741"/>
    </source>
</evidence>
<dbReference type="SUPFAM" id="SSF100966">
    <property type="entry name" value="Translation initiation factor 2 beta, aIF2beta, N-terminal domain"/>
    <property type="match status" value="1"/>
</dbReference>
<dbReference type="SUPFAM" id="SSF75689">
    <property type="entry name" value="Zinc-binding domain of translation initiation factor 2 beta"/>
    <property type="match status" value="1"/>
</dbReference>
<keyword evidence="2 7" id="KW-0396">Initiation factor</keyword>
<dbReference type="Gene3D" id="2.20.25.350">
    <property type="match status" value="1"/>
</dbReference>
<evidence type="ECO:0000256" key="1">
    <source>
        <dbReference type="ARBA" id="ARBA00010397"/>
    </source>
</evidence>
<organism evidence="7">
    <name type="scientific">Bodo saltans virus</name>
    <dbReference type="NCBI Taxonomy" id="2024608"/>
    <lineage>
        <taxon>Viruses</taxon>
        <taxon>Varidnaviria</taxon>
        <taxon>Bamfordvirae</taxon>
        <taxon>Nucleocytoviricota</taxon>
        <taxon>Megaviricetes</taxon>
        <taxon>Imitervirales</taxon>
        <taxon>Mimiviridae</taxon>
        <taxon>Klosneuvirinae</taxon>
        <taxon>Theiavirus</taxon>
        <taxon>Theiavirus salishense</taxon>
    </lineage>
</organism>
<evidence type="ECO:0000313" key="7">
    <source>
        <dbReference type="EMBL" id="ATZ80844.1"/>
    </source>
</evidence>
<dbReference type="InterPro" id="IPR016189">
    <property type="entry name" value="Transl_init_fac_IF2/IF5_N"/>
</dbReference>
<keyword evidence="3" id="KW-0547">Nucleotide-binding</keyword>
<dbReference type="InterPro" id="IPR002735">
    <property type="entry name" value="Transl_init_fac_IF2/IF5_dom"/>
</dbReference>
<dbReference type="PANTHER" id="PTHR23001:SF7">
    <property type="entry name" value="EUKARYOTIC TRANSLATION INITIATION FACTOR 5"/>
    <property type="match status" value="1"/>
</dbReference>
<dbReference type="PANTHER" id="PTHR23001">
    <property type="entry name" value="EUKARYOTIC TRANSLATION INITIATION FACTOR"/>
    <property type="match status" value="1"/>
</dbReference>
<gene>
    <name evidence="7" type="ORF">BMW23_0798</name>
</gene>
<evidence type="ECO:0000259" key="6">
    <source>
        <dbReference type="SMART" id="SM00653"/>
    </source>
</evidence>
<dbReference type="InterPro" id="IPR016190">
    <property type="entry name" value="Transl_init_fac_IF2/IF5_Zn-bd"/>
</dbReference>
<dbReference type="EMBL" id="MF782455">
    <property type="protein sequence ID" value="ATZ80844.1"/>
    <property type="molecule type" value="Genomic_DNA"/>
</dbReference>
<dbReference type="SMART" id="SM00653">
    <property type="entry name" value="eIF2B_5"/>
    <property type="match status" value="1"/>
</dbReference>
<dbReference type="Gene3D" id="3.30.30.170">
    <property type="match status" value="1"/>
</dbReference>
<dbReference type="Proteomes" id="UP000240325">
    <property type="component" value="Segment"/>
</dbReference>
<keyword evidence="8" id="KW-1185">Reference proteome</keyword>
<name>A0A2H4UVF1_9VIRU</name>
<comment type="similarity">
    <text evidence="1">Belongs to the eIF-2-beta/eIF-5 family.</text>
</comment>